<evidence type="ECO:0000259" key="13">
    <source>
        <dbReference type="Pfam" id="PF07715"/>
    </source>
</evidence>
<keyword evidence="2" id="KW-0813">Transport</keyword>
<evidence type="ECO:0000256" key="8">
    <source>
        <dbReference type="ARBA" id="ARBA00023170"/>
    </source>
</evidence>
<evidence type="ECO:0000256" key="7">
    <source>
        <dbReference type="ARBA" id="ARBA00023136"/>
    </source>
</evidence>
<feature type="domain" description="TonB-dependent receptor plug" evidence="13">
    <location>
        <begin position="52"/>
        <end position="156"/>
    </location>
</feature>
<gene>
    <name evidence="14" type="ORF">P0Y53_07380</name>
</gene>
<keyword evidence="3" id="KW-1134">Transmembrane beta strand</keyword>
<keyword evidence="4" id="KW-0812">Transmembrane</keyword>
<accession>A0AAJ5WXH5</accession>
<dbReference type="GO" id="GO:0009279">
    <property type="term" value="C:cell outer membrane"/>
    <property type="evidence" value="ECO:0007669"/>
    <property type="project" value="UniProtKB-SubCell"/>
</dbReference>
<keyword evidence="5 11" id="KW-0732">Signal</keyword>
<dbReference type="InterPro" id="IPR012910">
    <property type="entry name" value="Plug_dom"/>
</dbReference>
<keyword evidence="6 10" id="KW-0798">TonB box</keyword>
<dbReference type="GO" id="GO:0044718">
    <property type="term" value="P:siderophore transmembrane transport"/>
    <property type="evidence" value="ECO:0007669"/>
    <property type="project" value="TreeGrafter"/>
</dbReference>
<evidence type="ECO:0000259" key="12">
    <source>
        <dbReference type="Pfam" id="PF00593"/>
    </source>
</evidence>
<evidence type="ECO:0000256" key="10">
    <source>
        <dbReference type="RuleBase" id="RU003357"/>
    </source>
</evidence>
<dbReference type="Pfam" id="PF07715">
    <property type="entry name" value="Plug"/>
    <property type="match status" value="1"/>
</dbReference>
<evidence type="ECO:0000256" key="2">
    <source>
        <dbReference type="ARBA" id="ARBA00022448"/>
    </source>
</evidence>
<proteinExistence type="inferred from homology"/>
<dbReference type="InterPro" id="IPR039426">
    <property type="entry name" value="TonB-dep_rcpt-like"/>
</dbReference>
<dbReference type="Gene3D" id="2.170.130.10">
    <property type="entry name" value="TonB-dependent receptor, plug domain"/>
    <property type="match status" value="1"/>
</dbReference>
<keyword evidence="8 14" id="KW-0675">Receptor</keyword>
<comment type="similarity">
    <text evidence="10">Belongs to the TonB-dependent receptor family.</text>
</comment>
<sequence length="690" mass="77030">MRRIPQFVFLFTAALAFSGAATAQSAVADTLPRVADLQEVVVTGQYQPQSLRRSVYQVRTISGERIRLQGATNLTGVLNNELGIRFSNDRTLGTTDIELMGMAGRNVKILLDGVPLIDRGDTRESLNQVDVSSIERIEIVEGPMSVSYGSDALAGVINIITRKSQQGQLAVTARLQEESAGSEYQPLLNKGLHNQHLGLSWQKKGWSLALGGTHNDFGGWKESRDTNLAKQEWHPKEQWMGNARLGYANSNFKAWYRLDLLDETILNNGPVFSNNTTPDQKFFSTRYLHQVQADWQLSDRWQLNGLAAFTDYSRRTQTTLVELNTGRKTLSTGAGEQDKASFTSLTARFTAQYKVTEYLSLQPGIDINREEATGQRILGQPAIGDYAFFVSGEWQPIPGIHIRPGLRFIHNSVYDAPPAIPSINTKFDLGKNLDLRLAYARGFRAPALRELYFYFFDASHAIKGNPNLKAEYSNSFNGSLSWQQTTASKVRLQSTLGAFYNEFSNLINYGYDAASPDTTTYINIDRFKTTGATLTSTIGWKDWQATLGFSYIGRYNRLTDESAFDKDNLPAYTWSPELNANLLYHLQKTNTQFSIFYKFTGKRPVYQTSTNTAGETVAMLAETASFHWADLTISQGLNKYLRLNGGVKNLFNVTTLNNTVESGGAHSTAGVAPLSYGRSWFIGLNFQWNK</sequence>
<dbReference type="PANTHER" id="PTHR30069">
    <property type="entry name" value="TONB-DEPENDENT OUTER MEMBRANE RECEPTOR"/>
    <property type="match status" value="1"/>
</dbReference>
<feature type="domain" description="TonB-dependent receptor-like beta-barrel" evidence="12">
    <location>
        <begin position="245"/>
        <end position="650"/>
    </location>
</feature>
<dbReference type="InterPro" id="IPR036942">
    <property type="entry name" value="Beta-barrel_TonB_sf"/>
</dbReference>
<dbReference type="Gene3D" id="2.40.170.20">
    <property type="entry name" value="TonB-dependent receptor, beta-barrel domain"/>
    <property type="match status" value="1"/>
</dbReference>
<evidence type="ECO:0000256" key="1">
    <source>
        <dbReference type="ARBA" id="ARBA00004571"/>
    </source>
</evidence>
<dbReference type="InterPro" id="IPR037066">
    <property type="entry name" value="Plug_dom_sf"/>
</dbReference>
<name>A0AAJ5WXH5_9BACT</name>
<evidence type="ECO:0000313" key="15">
    <source>
        <dbReference type="Proteomes" id="UP001220610"/>
    </source>
</evidence>
<evidence type="ECO:0000256" key="3">
    <source>
        <dbReference type="ARBA" id="ARBA00022452"/>
    </source>
</evidence>
<keyword evidence="7 10" id="KW-0472">Membrane</keyword>
<organism evidence="14 15">
    <name type="scientific">Candidatus Pseudobacter hemicellulosilyticus</name>
    <dbReference type="NCBI Taxonomy" id="3121375"/>
    <lineage>
        <taxon>Bacteria</taxon>
        <taxon>Pseudomonadati</taxon>
        <taxon>Bacteroidota</taxon>
        <taxon>Chitinophagia</taxon>
        <taxon>Chitinophagales</taxon>
        <taxon>Chitinophagaceae</taxon>
        <taxon>Pseudobacter</taxon>
    </lineage>
</organism>
<dbReference type="Pfam" id="PF00593">
    <property type="entry name" value="TonB_dep_Rec_b-barrel"/>
    <property type="match status" value="1"/>
</dbReference>
<evidence type="ECO:0000256" key="6">
    <source>
        <dbReference type="ARBA" id="ARBA00023077"/>
    </source>
</evidence>
<protein>
    <submittedName>
        <fullName evidence="14">TonB-dependent receptor</fullName>
    </submittedName>
</protein>
<evidence type="ECO:0000256" key="11">
    <source>
        <dbReference type="SAM" id="SignalP"/>
    </source>
</evidence>
<evidence type="ECO:0000313" key="14">
    <source>
        <dbReference type="EMBL" id="WEK37318.1"/>
    </source>
</evidence>
<reference evidence="14" key="1">
    <citation type="submission" date="2023-03" db="EMBL/GenBank/DDBJ databases">
        <title>Andean soil-derived lignocellulolytic bacterial consortium as a source of novel taxa and putative plastic-active enzymes.</title>
        <authorList>
            <person name="Diaz-Garcia L."/>
            <person name="Chuvochina M."/>
            <person name="Feuerriegel G."/>
            <person name="Bunk B."/>
            <person name="Sproer C."/>
            <person name="Streit W.R."/>
            <person name="Rodriguez L.M."/>
            <person name="Overmann J."/>
            <person name="Jimenez D.J."/>
        </authorList>
    </citation>
    <scope>NUCLEOTIDE SEQUENCE</scope>
    <source>
        <strain evidence="14">MAG 7</strain>
    </source>
</reference>
<dbReference type="GO" id="GO:0015344">
    <property type="term" value="F:siderophore uptake transmembrane transporter activity"/>
    <property type="evidence" value="ECO:0007669"/>
    <property type="project" value="TreeGrafter"/>
</dbReference>
<dbReference type="CDD" id="cd01347">
    <property type="entry name" value="ligand_gated_channel"/>
    <property type="match status" value="1"/>
</dbReference>
<feature type="chain" id="PRO_5042573971" evidence="11">
    <location>
        <begin position="24"/>
        <end position="690"/>
    </location>
</feature>
<dbReference type="Proteomes" id="UP001220610">
    <property type="component" value="Chromosome"/>
</dbReference>
<comment type="subcellular location">
    <subcellularLocation>
        <location evidence="1">Cell outer membrane</location>
        <topology evidence="1">Multi-pass membrane protein</topology>
    </subcellularLocation>
</comment>
<dbReference type="AlphaFoldDB" id="A0AAJ5WXH5"/>
<dbReference type="InterPro" id="IPR000531">
    <property type="entry name" value="Beta-barrel_TonB"/>
</dbReference>
<dbReference type="EMBL" id="CP119311">
    <property type="protein sequence ID" value="WEK37318.1"/>
    <property type="molecule type" value="Genomic_DNA"/>
</dbReference>
<evidence type="ECO:0000256" key="4">
    <source>
        <dbReference type="ARBA" id="ARBA00022692"/>
    </source>
</evidence>
<feature type="signal peptide" evidence="11">
    <location>
        <begin position="1"/>
        <end position="23"/>
    </location>
</feature>
<keyword evidence="9" id="KW-0998">Cell outer membrane</keyword>
<evidence type="ECO:0000256" key="5">
    <source>
        <dbReference type="ARBA" id="ARBA00022729"/>
    </source>
</evidence>
<dbReference type="PANTHER" id="PTHR30069:SF29">
    <property type="entry name" value="HEMOGLOBIN AND HEMOGLOBIN-HAPTOGLOBIN-BINDING PROTEIN 1-RELATED"/>
    <property type="match status" value="1"/>
</dbReference>
<dbReference type="SUPFAM" id="SSF56935">
    <property type="entry name" value="Porins"/>
    <property type="match status" value="1"/>
</dbReference>
<evidence type="ECO:0000256" key="9">
    <source>
        <dbReference type="ARBA" id="ARBA00023237"/>
    </source>
</evidence>